<dbReference type="AlphaFoldDB" id="A0A7S4RWT9"/>
<sequence>MIEGGDLDGISTQIICCFSRLGYLSSGRTISILAGHLTTFMFLEKLNHFSVLGVKHICVIVSDSFRSTFSHILIMYVPVEVATIKHARQEKKLGDSHSRQYNGNTQKVTADILPIDKGCCFDILF</sequence>
<proteinExistence type="predicted"/>
<evidence type="ECO:0000313" key="1">
    <source>
        <dbReference type="EMBL" id="CAE4627349.1"/>
    </source>
</evidence>
<protein>
    <submittedName>
        <fullName evidence="1">Uncharacterized protein</fullName>
    </submittedName>
</protein>
<name>A0A7S4RWT9_9STRA</name>
<reference evidence="1" key="1">
    <citation type="submission" date="2021-01" db="EMBL/GenBank/DDBJ databases">
        <authorList>
            <person name="Corre E."/>
            <person name="Pelletier E."/>
            <person name="Niang G."/>
            <person name="Scheremetjew M."/>
            <person name="Finn R."/>
            <person name="Kale V."/>
            <person name="Holt S."/>
            <person name="Cochrane G."/>
            <person name="Meng A."/>
            <person name="Brown T."/>
            <person name="Cohen L."/>
        </authorList>
    </citation>
    <scope>NUCLEOTIDE SEQUENCE</scope>
    <source>
        <strain evidence="1">GSO104</strain>
    </source>
</reference>
<organism evidence="1">
    <name type="scientific">Ditylum brightwellii</name>
    <dbReference type="NCBI Taxonomy" id="49249"/>
    <lineage>
        <taxon>Eukaryota</taxon>
        <taxon>Sar</taxon>
        <taxon>Stramenopiles</taxon>
        <taxon>Ochrophyta</taxon>
        <taxon>Bacillariophyta</taxon>
        <taxon>Mediophyceae</taxon>
        <taxon>Lithodesmiophycidae</taxon>
        <taxon>Lithodesmiales</taxon>
        <taxon>Lithodesmiaceae</taxon>
        <taxon>Ditylum</taxon>
    </lineage>
</organism>
<accession>A0A7S4RWT9</accession>
<gene>
    <name evidence="1" type="ORF">DBRI00130_LOCUS25480</name>
</gene>
<dbReference type="EMBL" id="HBNS01032522">
    <property type="protein sequence ID" value="CAE4627349.1"/>
    <property type="molecule type" value="Transcribed_RNA"/>
</dbReference>